<proteinExistence type="predicted"/>
<dbReference type="Proteomes" id="UP000828941">
    <property type="component" value="Chromosome 1"/>
</dbReference>
<keyword evidence="2" id="KW-1185">Reference proteome</keyword>
<evidence type="ECO:0000313" key="1">
    <source>
        <dbReference type="EMBL" id="KAI4356907.1"/>
    </source>
</evidence>
<protein>
    <submittedName>
        <fullName evidence="1">Uncharacterized protein</fullName>
    </submittedName>
</protein>
<reference evidence="1 2" key="1">
    <citation type="journal article" date="2022" name="DNA Res.">
        <title>Chromosomal-level genome assembly of the orchid tree Bauhinia variegata (Leguminosae; Cercidoideae) supports the allotetraploid origin hypothesis of Bauhinia.</title>
        <authorList>
            <person name="Zhong Y."/>
            <person name="Chen Y."/>
            <person name="Zheng D."/>
            <person name="Pang J."/>
            <person name="Liu Y."/>
            <person name="Luo S."/>
            <person name="Meng S."/>
            <person name="Qian L."/>
            <person name="Wei D."/>
            <person name="Dai S."/>
            <person name="Zhou R."/>
        </authorList>
    </citation>
    <scope>NUCLEOTIDE SEQUENCE [LARGE SCALE GENOMIC DNA]</scope>
    <source>
        <strain evidence="1">BV-YZ2020</strain>
    </source>
</reference>
<organism evidence="1 2">
    <name type="scientific">Bauhinia variegata</name>
    <name type="common">Purple orchid tree</name>
    <name type="synonym">Phanera variegata</name>
    <dbReference type="NCBI Taxonomy" id="167791"/>
    <lineage>
        <taxon>Eukaryota</taxon>
        <taxon>Viridiplantae</taxon>
        <taxon>Streptophyta</taxon>
        <taxon>Embryophyta</taxon>
        <taxon>Tracheophyta</taxon>
        <taxon>Spermatophyta</taxon>
        <taxon>Magnoliopsida</taxon>
        <taxon>eudicotyledons</taxon>
        <taxon>Gunneridae</taxon>
        <taxon>Pentapetalae</taxon>
        <taxon>rosids</taxon>
        <taxon>fabids</taxon>
        <taxon>Fabales</taxon>
        <taxon>Fabaceae</taxon>
        <taxon>Cercidoideae</taxon>
        <taxon>Cercideae</taxon>
        <taxon>Bauhiniinae</taxon>
        <taxon>Bauhinia</taxon>
    </lineage>
</organism>
<accession>A0ACB9Q7C8</accession>
<gene>
    <name evidence="1" type="ORF">L6164_000889</name>
</gene>
<comment type="caution">
    <text evidence="1">The sequence shown here is derived from an EMBL/GenBank/DDBJ whole genome shotgun (WGS) entry which is preliminary data.</text>
</comment>
<dbReference type="EMBL" id="CM039426">
    <property type="protein sequence ID" value="KAI4356907.1"/>
    <property type="molecule type" value="Genomic_DNA"/>
</dbReference>
<sequence length="401" mass="45538">MDLSHSQLLTQVTDVSGAPNITTLQLEGCINLKVIHDSVGRLTKLLDLSLEGCTNLEVFPHGIYMTSLRSLNFNDCVSLQHFPEILGQMDNLNRIDAERTGIKQIPHSICYLPKLESLFLRFNDNLESIPESINQLDALRNLNLHDCKKLQHISGFPRRLQDICVVGCIPLTSQSLNTVWSQVLQEIEFLNVSMPRTRIPNWFDYRCTSGRLSFWASRKYPKFAFAVVCGKSTNKISSELVHIIVLIYLHGPQDFVTAHYSGGYFNNEGGTFLLELREYLTNFNHDDLNLVEIICTTSSPDYEIEECGVYMYKQDINIEDIQFVCSIPNNSNMNAVMSRDAEKIEEAKHRTERAVFSDLREFTRGCPMPLNSIMEAVMAMDDESNEDAEPGKSSNTGYVKE</sequence>
<evidence type="ECO:0000313" key="2">
    <source>
        <dbReference type="Proteomes" id="UP000828941"/>
    </source>
</evidence>
<name>A0ACB9Q7C8_BAUVA</name>